<protein>
    <submittedName>
        <fullName evidence="1">Uncharacterized protein</fullName>
    </submittedName>
</protein>
<keyword evidence="2" id="KW-1185">Reference proteome</keyword>
<dbReference type="OrthoDB" id="672380at2"/>
<dbReference type="InterPro" id="IPR038468">
    <property type="entry name" value="MmpS_C"/>
</dbReference>
<sequence>MRLLQFKNNLFTKITFMFLAAGIISSCSKDKDKFDDPRAGYPKTVTIDYNVTQTAGNVGLTDIRYTNETGAFTSLDNQSLPFSKKITKKVEFGESATISTYTAGPGTIKLEILVDGKVVETASPVSNTYINHNISYQFK</sequence>
<name>A0A1G9WEW5_9SPHI</name>
<evidence type="ECO:0000313" key="2">
    <source>
        <dbReference type="Proteomes" id="UP000183200"/>
    </source>
</evidence>
<organism evidence="1 2">
    <name type="scientific">Pedobacter steynii</name>
    <dbReference type="NCBI Taxonomy" id="430522"/>
    <lineage>
        <taxon>Bacteria</taxon>
        <taxon>Pseudomonadati</taxon>
        <taxon>Bacteroidota</taxon>
        <taxon>Sphingobacteriia</taxon>
        <taxon>Sphingobacteriales</taxon>
        <taxon>Sphingobacteriaceae</taxon>
        <taxon>Pedobacter</taxon>
    </lineage>
</organism>
<dbReference type="EMBL" id="FNGY01000005">
    <property type="protein sequence ID" value="SDM82793.1"/>
    <property type="molecule type" value="Genomic_DNA"/>
</dbReference>
<reference evidence="2" key="1">
    <citation type="submission" date="2016-10" db="EMBL/GenBank/DDBJ databases">
        <authorList>
            <person name="Varghese N."/>
            <person name="Submissions S."/>
        </authorList>
    </citation>
    <scope>NUCLEOTIDE SEQUENCE [LARGE SCALE GENOMIC DNA]</scope>
    <source>
        <strain evidence="2">DSM 19110</strain>
    </source>
</reference>
<evidence type="ECO:0000313" key="1">
    <source>
        <dbReference type="EMBL" id="SDM82793.1"/>
    </source>
</evidence>
<gene>
    <name evidence="1" type="ORF">SAMN05421820_105146</name>
</gene>
<proteinExistence type="predicted"/>
<dbReference type="Proteomes" id="UP000183200">
    <property type="component" value="Unassembled WGS sequence"/>
</dbReference>
<accession>A0A1G9WEW5</accession>
<dbReference type="PROSITE" id="PS51257">
    <property type="entry name" value="PROKAR_LIPOPROTEIN"/>
    <property type="match status" value="1"/>
</dbReference>
<dbReference type="RefSeq" id="WP_074608258.1">
    <property type="nucleotide sequence ID" value="NZ_FNGY01000005.1"/>
</dbReference>
<dbReference type="Gene3D" id="2.60.40.2880">
    <property type="entry name" value="MmpS1-5, C-terminal soluble domain"/>
    <property type="match status" value="1"/>
</dbReference>
<dbReference type="AlphaFoldDB" id="A0A1G9WEW5"/>